<dbReference type="SMART" id="SM00066">
    <property type="entry name" value="GAL4"/>
    <property type="match status" value="1"/>
</dbReference>
<organism evidence="6 7">
    <name type="scientific">Bimuria novae-zelandiae CBS 107.79</name>
    <dbReference type="NCBI Taxonomy" id="1447943"/>
    <lineage>
        <taxon>Eukaryota</taxon>
        <taxon>Fungi</taxon>
        <taxon>Dikarya</taxon>
        <taxon>Ascomycota</taxon>
        <taxon>Pezizomycotina</taxon>
        <taxon>Dothideomycetes</taxon>
        <taxon>Pleosporomycetidae</taxon>
        <taxon>Pleosporales</taxon>
        <taxon>Massarineae</taxon>
        <taxon>Didymosphaeriaceae</taxon>
        <taxon>Bimuria</taxon>
    </lineage>
</organism>
<dbReference type="OrthoDB" id="435881at2759"/>
<evidence type="ECO:0000256" key="4">
    <source>
        <dbReference type="SAM" id="MobiDB-lite"/>
    </source>
</evidence>
<dbReference type="EMBL" id="ML976695">
    <property type="protein sequence ID" value="KAF1971180.1"/>
    <property type="molecule type" value="Genomic_DNA"/>
</dbReference>
<reference evidence="6" key="1">
    <citation type="journal article" date="2020" name="Stud. Mycol.">
        <title>101 Dothideomycetes genomes: a test case for predicting lifestyles and emergence of pathogens.</title>
        <authorList>
            <person name="Haridas S."/>
            <person name="Albert R."/>
            <person name="Binder M."/>
            <person name="Bloem J."/>
            <person name="Labutti K."/>
            <person name="Salamov A."/>
            <person name="Andreopoulos B."/>
            <person name="Baker S."/>
            <person name="Barry K."/>
            <person name="Bills G."/>
            <person name="Bluhm B."/>
            <person name="Cannon C."/>
            <person name="Castanera R."/>
            <person name="Culley D."/>
            <person name="Daum C."/>
            <person name="Ezra D."/>
            <person name="Gonzalez J."/>
            <person name="Henrissat B."/>
            <person name="Kuo A."/>
            <person name="Liang C."/>
            <person name="Lipzen A."/>
            <person name="Lutzoni F."/>
            <person name="Magnuson J."/>
            <person name="Mondo S."/>
            <person name="Nolan M."/>
            <person name="Ohm R."/>
            <person name="Pangilinan J."/>
            <person name="Park H.-J."/>
            <person name="Ramirez L."/>
            <person name="Alfaro M."/>
            <person name="Sun H."/>
            <person name="Tritt A."/>
            <person name="Yoshinaga Y."/>
            <person name="Zwiers L.-H."/>
            <person name="Turgeon B."/>
            <person name="Goodwin S."/>
            <person name="Spatafora J."/>
            <person name="Crous P."/>
            <person name="Grigoriev I."/>
        </authorList>
    </citation>
    <scope>NUCLEOTIDE SEQUENCE</scope>
    <source>
        <strain evidence="6">CBS 107.79</strain>
    </source>
</reference>
<dbReference type="PROSITE" id="PS00463">
    <property type="entry name" value="ZN2_CY6_FUNGAL_1"/>
    <property type="match status" value="1"/>
</dbReference>
<dbReference type="GO" id="GO:0008270">
    <property type="term" value="F:zinc ion binding"/>
    <property type="evidence" value="ECO:0007669"/>
    <property type="project" value="InterPro"/>
</dbReference>
<comment type="subcellular location">
    <subcellularLocation>
        <location evidence="1">Nucleus</location>
    </subcellularLocation>
</comment>
<evidence type="ECO:0000313" key="7">
    <source>
        <dbReference type="Proteomes" id="UP000800036"/>
    </source>
</evidence>
<protein>
    <recommendedName>
        <fullName evidence="5">Zn(2)-C6 fungal-type domain-containing protein</fullName>
    </recommendedName>
</protein>
<gene>
    <name evidence="6" type="ORF">BU23DRAFT_195594</name>
</gene>
<dbReference type="InterPro" id="IPR007219">
    <property type="entry name" value="XnlR_reg_dom"/>
</dbReference>
<evidence type="ECO:0000256" key="3">
    <source>
        <dbReference type="ARBA" id="ARBA00023242"/>
    </source>
</evidence>
<dbReference type="InterPro" id="IPR050613">
    <property type="entry name" value="Sec_Metabolite_Reg"/>
</dbReference>
<sequence>MASRYDGRGDAPTITRRRHVLACARCRARRVKCDRAQPACSNCVKVGALCQPVQQTGPPGGTVPSRPGSREPVERSRLTKLEEEVARLSREVDSKSPSREPSYSPPPIEIGSHRLSDNPGKLVDGRNPGYLSPYSWAVAADEMLPFEPTVTQEVTEAHADESLGSASENTLPMIDDRLHEMLLEAFSHRVDPIVRVLHWPTFQEKCTIFRQRRRSQIQMSSGSSYPGAFVQETPFSAPQPPPFSGRSIPPMRNGKHGLTSSDRAFSTLVCAVYYASIISIVHGPNPSDLAQSINAVGLWSSLRREMTSRLNIMDETFVQAASMDLLQAMVLYLSVELGTVNPQRQWLQLGTTIHMAQSLGVHRDPSSFGLGPVEIETRRRLWAQICILDGRLAEQLCREPAISPDTYDIALPLSLADQSLSELELQCRSAHSGSDADLSRFEEVEESQEQTVPFSPMALLIVEAETSRQQQQLLCLRYNPRDRPLRASSTSPQIVRRAIPFSGRADRGQWANDLQNRFSTRYNWDHYDNADPIHYLVAEICQINLLKIKLMGSMTQRRDLPAVSPYGHSEILSTFHDALHLASRCAKLMHQYSNSPYNWYTRRVRDVYSCSFLAVVLSSDQQLSAEDTGTAWSVLDQLFPADAAQRPMEPGMRETLLEKIVTKARMKKELRVHIPVASHLGEHAMHSSAGGYPAHLAPHLPATSPANFGQRTAFQPTDNIFEDWDSLVQEQIWPGTLPGDNNYWV</sequence>
<proteinExistence type="predicted"/>
<dbReference type="Proteomes" id="UP000800036">
    <property type="component" value="Unassembled WGS sequence"/>
</dbReference>
<dbReference type="InterPro" id="IPR036864">
    <property type="entry name" value="Zn2-C6_fun-type_DNA-bd_sf"/>
</dbReference>
<feature type="domain" description="Zn(2)-C6 fungal-type" evidence="5">
    <location>
        <begin position="22"/>
        <end position="50"/>
    </location>
</feature>
<evidence type="ECO:0000256" key="1">
    <source>
        <dbReference type="ARBA" id="ARBA00004123"/>
    </source>
</evidence>
<dbReference type="AlphaFoldDB" id="A0A6A5V3E9"/>
<dbReference type="Pfam" id="PF00172">
    <property type="entry name" value="Zn_clus"/>
    <property type="match status" value="1"/>
</dbReference>
<accession>A0A6A5V3E9</accession>
<dbReference type="GO" id="GO:0000981">
    <property type="term" value="F:DNA-binding transcription factor activity, RNA polymerase II-specific"/>
    <property type="evidence" value="ECO:0007669"/>
    <property type="project" value="InterPro"/>
</dbReference>
<dbReference type="Gene3D" id="4.10.240.10">
    <property type="entry name" value="Zn(2)-C6 fungal-type DNA-binding domain"/>
    <property type="match status" value="1"/>
</dbReference>
<dbReference type="PANTHER" id="PTHR31001:SF40">
    <property type="entry name" value="ZN(II)2CYS6 TRANSCRIPTION FACTOR (EUROFUNG)"/>
    <property type="match status" value="1"/>
</dbReference>
<dbReference type="CDD" id="cd12148">
    <property type="entry name" value="fungal_TF_MHR"/>
    <property type="match status" value="1"/>
</dbReference>
<dbReference type="CDD" id="cd00067">
    <property type="entry name" value="GAL4"/>
    <property type="match status" value="1"/>
</dbReference>
<dbReference type="PANTHER" id="PTHR31001">
    <property type="entry name" value="UNCHARACTERIZED TRANSCRIPTIONAL REGULATORY PROTEIN"/>
    <property type="match status" value="1"/>
</dbReference>
<evidence type="ECO:0000256" key="2">
    <source>
        <dbReference type="ARBA" id="ARBA00022723"/>
    </source>
</evidence>
<dbReference type="GO" id="GO:0006351">
    <property type="term" value="P:DNA-templated transcription"/>
    <property type="evidence" value="ECO:0007669"/>
    <property type="project" value="InterPro"/>
</dbReference>
<dbReference type="SMART" id="SM00906">
    <property type="entry name" value="Fungal_trans"/>
    <property type="match status" value="1"/>
</dbReference>
<dbReference type="PROSITE" id="PS50048">
    <property type="entry name" value="ZN2_CY6_FUNGAL_2"/>
    <property type="match status" value="1"/>
</dbReference>
<evidence type="ECO:0000259" key="5">
    <source>
        <dbReference type="PROSITE" id="PS50048"/>
    </source>
</evidence>
<keyword evidence="2" id="KW-0479">Metal-binding</keyword>
<feature type="region of interest" description="Disordered" evidence="4">
    <location>
        <begin position="51"/>
        <end position="126"/>
    </location>
</feature>
<keyword evidence="7" id="KW-1185">Reference proteome</keyword>
<dbReference type="SUPFAM" id="SSF57701">
    <property type="entry name" value="Zn2/Cys6 DNA-binding domain"/>
    <property type="match status" value="1"/>
</dbReference>
<keyword evidence="3" id="KW-0539">Nucleus</keyword>
<dbReference type="Pfam" id="PF04082">
    <property type="entry name" value="Fungal_trans"/>
    <property type="match status" value="1"/>
</dbReference>
<name>A0A6A5V3E9_9PLEO</name>
<dbReference type="InterPro" id="IPR001138">
    <property type="entry name" value="Zn2Cys6_DnaBD"/>
</dbReference>
<evidence type="ECO:0000313" key="6">
    <source>
        <dbReference type="EMBL" id="KAF1971180.1"/>
    </source>
</evidence>
<dbReference type="GO" id="GO:0005634">
    <property type="term" value="C:nucleus"/>
    <property type="evidence" value="ECO:0007669"/>
    <property type="project" value="UniProtKB-SubCell"/>
</dbReference>
<dbReference type="GO" id="GO:0003677">
    <property type="term" value="F:DNA binding"/>
    <property type="evidence" value="ECO:0007669"/>
    <property type="project" value="InterPro"/>
</dbReference>
<feature type="compositionally biased region" description="Basic and acidic residues" evidence="4">
    <location>
        <begin position="68"/>
        <end position="98"/>
    </location>
</feature>